<evidence type="ECO:0000313" key="3">
    <source>
        <dbReference type="Proteomes" id="UP001597221"/>
    </source>
</evidence>
<organism evidence="2 3">
    <name type="scientific">Oceanobacillus luteolus</name>
    <dbReference type="NCBI Taxonomy" id="1274358"/>
    <lineage>
        <taxon>Bacteria</taxon>
        <taxon>Bacillati</taxon>
        <taxon>Bacillota</taxon>
        <taxon>Bacilli</taxon>
        <taxon>Bacillales</taxon>
        <taxon>Bacillaceae</taxon>
        <taxon>Oceanobacillus</taxon>
    </lineage>
</organism>
<evidence type="ECO:0000313" key="2">
    <source>
        <dbReference type="EMBL" id="MFD1606353.1"/>
    </source>
</evidence>
<name>A0ABW4HLB2_9BACI</name>
<keyword evidence="3" id="KW-1185">Reference proteome</keyword>
<dbReference type="RefSeq" id="WP_251516194.1">
    <property type="nucleotide sequence ID" value="NZ_JAMBON010000033.1"/>
</dbReference>
<accession>A0ABW4HLB2</accession>
<comment type="caution">
    <text evidence="2">The sequence shown here is derived from an EMBL/GenBank/DDBJ whole genome shotgun (WGS) entry which is preliminary data.</text>
</comment>
<reference evidence="3" key="1">
    <citation type="journal article" date="2019" name="Int. J. Syst. Evol. Microbiol.">
        <title>The Global Catalogue of Microorganisms (GCM) 10K type strain sequencing project: providing services to taxonomists for standard genome sequencing and annotation.</title>
        <authorList>
            <consortium name="The Broad Institute Genomics Platform"/>
            <consortium name="The Broad Institute Genome Sequencing Center for Infectious Disease"/>
            <person name="Wu L."/>
            <person name="Ma J."/>
        </authorList>
    </citation>
    <scope>NUCLEOTIDE SEQUENCE [LARGE SCALE GENOMIC DNA]</scope>
    <source>
        <strain evidence="3">CGMCC 1.12376</strain>
    </source>
</reference>
<evidence type="ECO:0000256" key="1">
    <source>
        <dbReference type="SAM" id="MobiDB-lite"/>
    </source>
</evidence>
<proteinExistence type="predicted"/>
<protein>
    <submittedName>
        <fullName evidence="2">YwdI family protein</fullName>
    </submittedName>
</protein>
<dbReference type="InterPro" id="IPR035218">
    <property type="entry name" value="DUF5327"/>
</dbReference>
<dbReference type="Pfam" id="PF17261">
    <property type="entry name" value="DUF5327"/>
    <property type="match status" value="1"/>
</dbReference>
<sequence length="97" mass="10875">MQNETILNKMQKELHSAKAAEHDRKAFLQHINHIKLLCELFLEEDSKPAPSAESAHTSFTEQEIKAMLGEKKSSVIETKPSPTINHDGANGDSIFDF</sequence>
<gene>
    <name evidence="2" type="ORF">ACFSBH_01535</name>
</gene>
<feature type="region of interest" description="Disordered" evidence="1">
    <location>
        <begin position="75"/>
        <end position="97"/>
    </location>
</feature>
<dbReference type="EMBL" id="JBHUDE010000005">
    <property type="protein sequence ID" value="MFD1606353.1"/>
    <property type="molecule type" value="Genomic_DNA"/>
</dbReference>
<dbReference type="Proteomes" id="UP001597221">
    <property type="component" value="Unassembled WGS sequence"/>
</dbReference>